<proteinExistence type="predicted"/>
<feature type="region of interest" description="Disordered" evidence="3">
    <location>
        <begin position="934"/>
        <end position="966"/>
    </location>
</feature>
<dbReference type="CTD" id="450043"/>
<dbReference type="GeneID" id="115023496"/>
<name>A0A6J2RHK6_COTGO</name>
<protein>
    <submittedName>
        <fullName evidence="5">Ankyrin-2b isoform X1</fullName>
    </submittedName>
</protein>
<sequence length="3865" mass="428868">MELPETDEVSERMDGHLDEVSRRLYTVLYGYNVELMDSDSEDVSLVPMDASPEDIIQGRVREELVDGTARHTNVDEDCLNPVLEIDVSQVLLSGDLDVKSLHSTNQTDTATPALAGPSDVSCIIPCLMSQKPEVLRSTGFIQVSHDSSFELIDAHSVDNTMSDKPRAVYSFEKTLSFRQNESGVVVSVGLVHDRSSSSECVTDTAILLTESRGSSPESVSSVNELHFLASGPSIPQFRPLSPLPPPVFPWETGDVGVAEAQGQILLCAPGNTSMLLRSESEERPLTPMVSNKRPFGRPLSLGSDYSVERSISPQSLTFDIEERTSSPESAILETMQCFFESSEHVTLSPDFHEIRPSSLKSSGYVTAHCRLPLDSPITELGQVSESFTTCQCRSSSPESVSSDLEFETPLLLSKSFEDRLSSPQSVASVNEYKALSPDSPVPEFSHNWPGSIILMIGERFTSAESVSSDVEYGSMSPALVNYEDRAPSPAAAASGDDSESVLPVTGHKSFSPESVEKVCDSIHADHRRKSPETLVSDTENKPPTPVESVFEDDGDWVVGSACDTKERPLSPDSVPGYRTMSHQSAMLDIRASSPESETFNEYLSTDSPIPQYTPSVHHTVTINDHSSSPESMLSDTEYEAMPLLSYFENRPLSPDSSGSVSDYRLYPVTNLPLEENMTLELTQAAVVVDEACVKKQFETKTNKIVDLEKSKSQERYSTFILSKPEESPMKHNETKAPTIQSVAPDGSQSDQNTVTPLARVEVLSAIKMERLSPDLYDTGYSKEEMYYPVTVKTKPVRKKKSRKSVKTDYEPVTKCKKESSESIATYEEKKGSVKTLSPLMSQETASDDLPFSLVFSTNVPEGQQLPGESLVSVPQHHIPLSLTEYSVPVYSLTYNAELWKLISQIRDPQYVGETFMSKTGVFQFAETRAKSYQTKSDATVNDEAAALRSENDQRSLSPDSEAEYRPMSPQSLLVLDALRQDSTHLERSVDSQQALMPDSPIPQYFSSFSETSQIYHRSVSTDSLSDLDMETDVKMSFIFEDRPASPDSVTSVDISWALSPDSPIPDFRPCLSESVVIARLDRSQLSSEIRPSSPHSVVSQDDYRCDSPIPEFKTGLTESVSVIAHGSSSPESLVSDVKYTQSSEDIGICEQRPDSPESQLLETTERPLGSSCKTLPLNAIRVPAYRFVYDGELWRLISQIHDPQYVGETFGSKTGVFEYAGTRIEYVLDNSGVKDGELEGGVKFEITDSSDADVLQALQTKIEREESPVPEYRPLSPGELITESGVSIIEEKQSARADATFRVKQLISQLYDHHYVGDTEVQGKSFTPDFENEFRDLSPDSPVPEFGQPTISTAEYRSTLPESVCNSDIENEDGSFLSLSDDCRPQSPDSVASGDELSPDSPVPQFLAREVERFPLFVGFRSSSPGSDASDVDYAPLINSPPGTEDRTDSPDSLELEVEERPLSPDSESEYRPFSPASLMLISNFRSSSPESSGSLTEFRVLSPDSPIQEFRQMLQESLNTYMEYRSSSSLSVSSDWEVEMELSFLLLEDRPSSPESSASLSKYRRLSPDSPVPDFRQSLLETYPEFNAYRSLSPESEASEIEYAPLIPQMFDCEGRAESRQSGISDSDLRCLSPDSPLPQYTMSAPTMLGLRYGSISPASVYSEEYLETDLCIPWLFEDRAASPGSAASKDEFRPLSPDSPIPEFTQALQESSISHMYSRSSSPESVLSNFDEEIDLSFPMVIEDRSSPESLSSLSKYRRLSPDSPVPDFRQALLEMYPEFNTYRSLSPQSESSEIEYAPLIPQMFDCEGRAESRQSGMSDSELRCWSPDSPLPQYTMSAPTMLGVRYGSTSPGSVYSEEDLETDLCIPWLFEDRAASPGSAASKDEFRPLSPDSPIPEFTQALQELSISHMYSRSSSPESVLSNFDEEIDLSFPMVIEDRSSPESLSSLSKYRRLSPDSPVPDFRQALLEMYPEFNTYRSLSPQSESSEIEYAPLIPQMFDCEGRAESRQSGMSDSELRCWSPDSPLPQYTMSAPTMLGVRYRSTSPGSVYSEEDLETDLCIPWLFEDRAASPGSAASKDEFRPLSPDSPIPEFTQALQESSISHMYSRSSSPESVLSNFDEEIDLSFPMVIEDRSSPESLSSLSKYRRLSPDSPVPDFRQALLEMYPEFNTYRSLSPQSESSEIEYAPLIPQMFDCEGRAESRQSGMSDSELRCWSPDSPLPQYTMSAPTMLGVRYGSTSPGSVYSEEDLETDLCIPWLFEDRAASPGSAASKDEFRPLSPDSPIPEFTQALQELSISHMYSRSSSPESVLSNFDEEIDLSFPMVIEDRSSPESLSSLSKYRRLSPDSPVPDFRQALLEMYPEFNTYRSLSPQSESSEIEYAPLIPQMFDCEGRAESRQSGMSDSELRCWSPDSPLPQYTMSAPTMLGVRYRSTSPGSVYSEEDLETDLCIPWLFEDRAASPGSAASKDEFRPLSPDSPIPEFTQALQQSSISHIYSRSFSPESVSSDFEMELLFPSFLENRPSSLESASIRLSPDSPLPDFMQPMFGLPETFYGHGSASPESTCSDIEYIGISVGSLVYDHRLSSPGSGASGDEYQGLSPDSPIPEYRPAMPERVIVNIGYRSSSPESTESDIEYALSEFLMSMNYSVEDRPDSPESVESEVQDMSLSVEFTPEYKPLSPVALMLLGNVQSVSPESTQFLDEHTRLSPDSHLPWFTQHFLETIAAETHILISGCSSPESKLSDKECGCTSLDVDITGMRPLSPQSERSDDQCKPLKSESPIPDFTKTFVENIMTVRDMSPPEFLGSDDLSQTLDLCCTVERSASPEYFESDKKDTVLSTTMATTSPENSTIMAAEYNLIYEHDLIATVLPLEGTHMFTSTNTATSGDSFFCTSGAQVISDIPILISESPPPVIEHILSSGAAPYRQTKYTFAIPSPEAQTETDDGWVFVSVSDTEDDDLCYSPGSLIENRPISLHSVMVMDARASSPDFVTSVNEFRPLSPVYSSPEFTVVLPEYITFLRSASSSPETLASDIDYVPFENVESQFEECRPSSPDSALLEDQHERERPLSSESLPEYRPMLLESAMQMGDKRASSPESMPEFNENRSLSPDSPIPQFTVLLEYTTTYRSSSPESMGSDSECEFMVISSIDDEIDRPSSHESISFVNEFEHLLPDSPVPDFMRILSSYFSDATLLDRSSSPVSLSSDCEFVALPINCWIDDSPRPLSPQTESEEELGFCCEDTDLLSHMTSPFLPSQSSSLLSNKGQFAVSPLVIQTSEIKSQERQINPDWQKITGPEVLSYEWMQRGSEAESISTLQTMVCKEDFQKDFPVKPSPVQDPKIQERKILHISAAELQNKTSSQRAPPQTPEETLFRTAQNDGVQSKVLSATEVTQDSSKLGLVFTDDKPMKSVPLQLPDCELSPYKEQSTQFLVPPDFEAVFSGHQTLRVSEWSQTSLNDLNPVFRDSMSAQVVTEATTKGESENAEDYEFSPDFNRVLSDFEKTVSEFEAKDPKVLPKEFRKGSESPQHSDSDVEFFDCIQAISPTMSLEHEIPYHISEPPSPRPGSSPDVDFLKGSPQFTAHPFLRVEDYKRFSFGSESLSEFAYDSEDSRECRREGRLPVCEELPSRDQTGYYDDDDFLGREIAEELGSLSSDSSEEEVLTTRVVRRRVIIQADNLPDIPPQTITEEKYTDDHGNMVVKKITRKVIRKYVSPDGMETQEVTIEGSQQETVQIEEGDIVSRVVKRTVLHSEGDQKELTFSEPLAVAVAAATASEFEVEPVQGRKVSKVVKTTVVRGERMEKQTGDSSLAANLPSARKDFEKALSYAGGFGKVLLPHVVEKEIVQDDGSVVKSPGFPQSDLTY</sequence>
<dbReference type="PANTHER" id="PTHR24123">
    <property type="entry name" value="ANKYRIN REPEAT-CONTAINING"/>
    <property type="match status" value="1"/>
</dbReference>
<dbReference type="RefSeq" id="XP_029310378.1">
    <property type="nucleotide sequence ID" value="XM_029454518.1"/>
</dbReference>
<evidence type="ECO:0000256" key="1">
    <source>
        <dbReference type="ARBA" id="ARBA00022737"/>
    </source>
</evidence>
<feature type="compositionally biased region" description="Polar residues" evidence="3">
    <location>
        <begin position="735"/>
        <end position="752"/>
    </location>
</feature>
<feature type="compositionally biased region" description="Basic and acidic residues" evidence="3">
    <location>
        <begin position="723"/>
        <end position="734"/>
    </location>
</feature>
<feature type="compositionally biased region" description="Basic and acidic residues" evidence="3">
    <location>
        <begin position="2770"/>
        <end position="2780"/>
    </location>
</feature>
<organism evidence="4 5">
    <name type="scientific">Cottoperca gobio</name>
    <name type="common">Frogmouth</name>
    <name type="synonym">Aphritis gobio</name>
    <dbReference type="NCBI Taxonomy" id="56716"/>
    <lineage>
        <taxon>Eukaryota</taxon>
        <taxon>Metazoa</taxon>
        <taxon>Chordata</taxon>
        <taxon>Craniata</taxon>
        <taxon>Vertebrata</taxon>
        <taxon>Euteleostomi</taxon>
        <taxon>Actinopterygii</taxon>
        <taxon>Neopterygii</taxon>
        <taxon>Teleostei</taxon>
        <taxon>Neoteleostei</taxon>
        <taxon>Acanthomorphata</taxon>
        <taxon>Eupercaria</taxon>
        <taxon>Perciformes</taxon>
        <taxon>Notothenioidei</taxon>
        <taxon>Bovichtidae</taxon>
        <taxon>Cottoperca</taxon>
    </lineage>
</organism>
<feature type="region of interest" description="Disordered" evidence="3">
    <location>
        <begin position="486"/>
        <end position="552"/>
    </location>
</feature>
<keyword evidence="1" id="KW-0677">Repeat</keyword>
<feature type="region of interest" description="Disordered" evidence="3">
    <location>
        <begin position="1322"/>
        <end position="1349"/>
    </location>
</feature>
<evidence type="ECO:0000313" key="5">
    <source>
        <dbReference type="RefSeq" id="XP_029310378.1"/>
    </source>
</evidence>
<dbReference type="PANTHER" id="PTHR24123:SF141">
    <property type="entry name" value="ANKYRIN 2, ISOFORM U"/>
    <property type="match status" value="1"/>
</dbReference>
<dbReference type="InterPro" id="IPR051165">
    <property type="entry name" value="Multifunctional_ANK_Repeat"/>
</dbReference>
<feature type="region of interest" description="Disordered" evidence="3">
    <location>
        <begin position="1424"/>
        <end position="1472"/>
    </location>
</feature>
<keyword evidence="2" id="KW-0040">ANK repeat</keyword>
<accession>A0A6J2RHK6</accession>
<reference evidence="5" key="1">
    <citation type="submission" date="2025-08" db="UniProtKB">
        <authorList>
            <consortium name="RefSeq"/>
        </authorList>
    </citation>
    <scope>IDENTIFICATION</scope>
</reference>
<feature type="region of interest" description="Disordered" evidence="3">
    <location>
        <begin position="1365"/>
        <end position="1402"/>
    </location>
</feature>
<evidence type="ECO:0000256" key="3">
    <source>
        <dbReference type="SAM" id="MobiDB-lite"/>
    </source>
</evidence>
<gene>
    <name evidence="5" type="primary">ank2b</name>
</gene>
<feature type="compositionally biased region" description="Basic and acidic residues" evidence="3">
    <location>
        <begin position="3063"/>
        <end position="3072"/>
    </location>
</feature>
<evidence type="ECO:0000256" key="2">
    <source>
        <dbReference type="ARBA" id="ARBA00023043"/>
    </source>
</evidence>
<evidence type="ECO:0000313" key="4">
    <source>
        <dbReference type="Proteomes" id="UP000504630"/>
    </source>
</evidence>
<feature type="compositionally biased region" description="Basic and acidic residues" evidence="3">
    <location>
        <begin position="514"/>
        <end position="524"/>
    </location>
</feature>
<keyword evidence="4" id="KW-1185">Reference proteome</keyword>
<dbReference type="OrthoDB" id="20872at2759"/>
<dbReference type="InParanoid" id="A0A6J2RHK6"/>
<dbReference type="Proteomes" id="UP000504630">
    <property type="component" value="Chromosome 18"/>
</dbReference>
<feature type="region of interest" description="Disordered" evidence="3">
    <location>
        <begin position="723"/>
        <end position="752"/>
    </location>
</feature>
<feature type="region of interest" description="Disordered" evidence="3">
    <location>
        <begin position="3048"/>
        <end position="3112"/>
    </location>
</feature>
<dbReference type="KEGG" id="cgob:115023496"/>
<feature type="region of interest" description="Disordered" evidence="3">
    <location>
        <begin position="2761"/>
        <end position="2780"/>
    </location>
</feature>
<feature type="region of interest" description="Disordered" evidence="3">
    <location>
        <begin position="1551"/>
        <end position="1570"/>
    </location>
</feature>